<keyword evidence="4" id="KW-0028">Amino-acid biosynthesis</keyword>
<dbReference type="Gene3D" id="3.40.630.30">
    <property type="match status" value="1"/>
</dbReference>
<dbReference type="InterPro" id="IPR001048">
    <property type="entry name" value="Asp/Glu/Uridylate_kinase"/>
</dbReference>
<reference evidence="11 12" key="1">
    <citation type="submission" date="2016-12" db="EMBL/GenBank/DDBJ databases">
        <title>The genomes of Aspergillus section Nigri reveals drivers in fungal speciation.</title>
        <authorList>
            <consortium name="DOE Joint Genome Institute"/>
            <person name="Vesth T.C."/>
            <person name="Nybo J."/>
            <person name="Theobald S."/>
            <person name="Brandl J."/>
            <person name="Frisvad J.C."/>
            <person name="Nielsen K.F."/>
            <person name="Lyhne E.K."/>
            <person name="Kogle M.E."/>
            <person name="Kuo A."/>
            <person name="Riley R."/>
            <person name="Clum A."/>
            <person name="Nolan M."/>
            <person name="Lipzen A."/>
            <person name="Salamov A."/>
            <person name="Henrissat B."/>
            <person name="Wiebenga A."/>
            <person name="De Vries R.P."/>
            <person name="Grigoriev I.V."/>
            <person name="Mortensen U.H."/>
            <person name="Andersen M.R."/>
            <person name="Baker S.E."/>
        </authorList>
    </citation>
    <scope>NUCLEOTIDE SEQUENCE [LARGE SCALE GENOMIC DNA]</scope>
    <source>
        <strain evidence="11 12">CBS 117.55</strain>
    </source>
</reference>
<proteinExistence type="predicted"/>
<evidence type="ECO:0000256" key="1">
    <source>
        <dbReference type="ARBA" id="ARBA00004828"/>
    </source>
</evidence>
<dbReference type="PIRSF" id="PIRSF036441">
    <property type="entry name" value="NAGK_DUF619"/>
    <property type="match status" value="1"/>
</dbReference>
<dbReference type="RefSeq" id="XP_025399270.1">
    <property type="nucleotide sequence ID" value="XM_025545356.1"/>
</dbReference>
<dbReference type="GO" id="GO:0003991">
    <property type="term" value="F:acetylglutamate kinase activity"/>
    <property type="evidence" value="ECO:0007669"/>
    <property type="project" value="UniProtKB-EC"/>
</dbReference>
<keyword evidence="8" id="KW-0067">ATP-binding</keyword>
<dbReference type="GO" id="GO:0005759">
    <property type="term" value="C:mitochondrial matrix"/>
    <property type="evidence" value="ECO:0007669"/>
    <property type="project" value="TreeGrafter"/>
</dbReference>
<evidence type="ECO:0000256" key="6">
    <source>
        <dbReference type="ARBA" id="ARBA00022741"/>
    </source>
</evidence>
<dbReference type="STRING" id="1448321.A0A317W7Y6"/>
<accession>A0A317W7Y6</accession>
<evidence type="ECO:0000256" key="3">
    <source>
        <dbReference type="ARBA" id="ARBA00022571"/>
    </source>
</evidence>
<evidence type="ECO:0000313" key="11">
    <source>
        <dbReference type="EMBL" id="PWY82005.1"/>
    </source>
</evidence>
<sequence>MSLLRSAVSAPGQADHQLAATRSTLVQLLGHIDSRRTAEQYLSHFTATTTAIQPFAVIKVGGAIIRDHLPTLASALAFFSRVGLYPVIVHGAGPQLNQILEHAGVEPRFADGIRVTDGKTLALARQLFLEENHRLVQALEALGVSARPLTAGVFQADYLDRTKYNLVGRINTVEKSPILSALRAACLPILTSMAETADGQVLSVNADLAASALARALQPTKVVYLAETGGLFHDQTGTRIARINLSEEYDHLMSQPWLRHGTRLKVRAAQELLSDLPSTSSVSIVHPMDLQREILAASGAGTVIERGTRISSITSAECTNLAKLEQVVRRQQGPDASFCVQEMRTRPFRVYYDDPSLESLAMVSFSTHGLPQLLTFPSLTARAAAEDMFLRITKDFPRLMWTVPETDPRLDWLSTRATGRFYHNGWVLLWYGLRQQEARQLILNLHDVEGSDLELGGGGTYRHASQGQ</sequence>
<evidence type="ECO:0000313" key="12">
    <source>
        <dbReference type="Proteomes" id="UP000247233"/>
    </source>
</evidence>
<dbReference type="OrthoDB" id="438291at2759"/>
<comment type="caution">
    <text evidence="11">The sequence shown here is derived from an EMBL/GenBank/DDBJ whole genome shotgun (WGS) entry which is preliminary data.</text>
</comment>
<keyword evidence="12" id="KW-1185">Reference proteome</keyword>
<dbReference type="GO" id="GO:0003942">
    <property type="term" value="F:N-acetyl-gamma-glutamyl-phosphate reductase activity"/>
    <property type="evidence" value="ECO:0007669"/>
    <property type="project" value="TreeGrafter"/>
</dbReference>
<comment type="pathway">
    <text evidence="1">Amino-acid biosynthesis; L-arginine biosynthesis; N(2)-acetyl-L-ornithine from L-glutamate: step 2/4.</text>
</comment>
<dbReference type="VEuPathDB" id="FungiDB:BO70DRAFT_379587"/>
<dbReference type="EC" id="2.7.2.8" evidence="2"/>
<dbReference type="NCBIfam" id="TIGR00761">
    <property type="entry name" value="argB"/>
    <property type="match status" value="1"/>
</dbReference>
<name>A0A317W7Y6_9EURO</name>
<evidence type="ECO:0000256" key="5">
    <source>
        <dbReference type="ARBA" id="ARBA00022679"/>
    </source>
</evidence>
<organism evidence="11 12">
    <name type="scientific">Aspergillus heteromorphus CBS 117.55</name>
    <dbReference type="NCBI Taxonomy" id="1448321"/>
    <lineage>
        <taxon>Eukaryota</taxon>
        <taxon>Fungi</taxon>
        <taxon>Dikarya</taxon>
        <taxon>Ascomycota</taxon>
        <taxon>Pezizomycotina</taxon>
        <taxon>Eurotiomycetes</taxon>
        <taxon>Eurotiomycetidae</taxon>
        <taxon>Eurotiales</taxon>
        <taxon>Aspergillaceae</taxon>
        <taxon>Aspergillus</taxon>
        <taxon>Aspergillus subgen. Circumdati</taxon>
    </lineage>
</organism>
<dbReference type="InterPro" id="IPR036393">
    <property type="entry name" value="AceGlu_kinase-like_sf"/>
</dbReference>
<evidence type="ECO:0000256" key="2">
    <source>
        <dbReference type="ARBA" id="ARBA00013065"/>
    </source>
</evidence>
<dbReference type="Pfam" id="PF04768">
    <property type="entry name" value="NAT"/>
    <property type="match status" value="1"/>
</dbReference>
<evidence type="ECO:0000256" key="8">
    <source>
        <dbReference type="ARBA" id="ARBA00022840"/>
    </source>
</evidence>
<dbReference type="PANTHER" id="PTHR23342">
    <property type="entry name" value="N-ACETYLGLUTAMATE SYNTHASE"/>
    <property type="match status" value="1"/>
</dbReference>
<dbReference type="SUPFAM" id="SSF53633">
    <property type="entry name" value="Carbamate kinase-like"/>
    <property type="match status" value="1"/>
</dbReference>
<dbReference type="InterPro" id="IPR004662">
    <property type="entry name" value="AcgluKinase_fam"/>
</dbReference>
<dbReference type="AlphaFoldDB" id="A0A317W7Y6"/>
<evidence type="ECO:0000259" key="10">
    <source>
        <dbReference type="PROSITE" id="PS51731"/>
    </source>
</evidence>
<protein>
    <recommendedName>
        <fullName evidence="2">acetylglutamate kinase</fullName>
        <ecNumber evidence="2">2.7.2.8</ecNumber>
    </recommendedName>
</protein>
<dbReference type="PROSITE" id="PS51731">
    <property type="entry name" value="GNAT_NAGS"/>
    <property type="match status" value="1"/>
</dbReference>
<dbReference type="InterPro" id="IPR006855">
    <property type="entry name" value="Vertebrate-like_GNAT_dom"/>
</dbReference>
<dbReference type="GO" id="GO:0006526">
    <property type="term" value="P:L-arginine biosynthetic process"/>
    <property type="evidence" value="ECO:0007669"/>
    <property type="project" value="UniProtKB-UniPathway"/>
</dbReference>
<evidence type="ECO:0000256" key="9">
    <source>
        <dbReference type="ARBA" id="ARBA00048141"/>
    </source>
</evidence>
<dbReference type="InterPro" id="IPR011242">
    <property type="entry name" value="ArgB_GNAT"/>
</dbReference>
<dbReference type="FunFam" id="3.40.1160.10:FF:000046">
    <property type="entry name" value="N-acetylglutamate kinase / N-acetylglutamate synthase"/>
    <property type="match status" value="1"/>
</dbReference>
<keyword evidence="6" id="KW-0547">Nucleotide-binding</keyword>
<dbReference type="Pfam" id="PF00696">
    <property type="entry name" value="AA_kinase"/>
    <property type="match status" value="1"/>
</dbReference>
<keyword evidence="7 11" id="KW-0418">Kinase</keyword>
<dbReference type="GO" id="GO:0005524">
    <property type="term" value="F:ATP binding"/>
    <property type="evidence" value="ECO:0007669"/>
    <property type="project" value="UniProtKB-KW"/>
</dbReference>
<gene>
    <name evidence="11" type="ORF">BO70DRAFT_379587</name>
</gene>
<keyword evidence="3" id="KW-0055">Arginine biosynthesis</keyword>
<dbReference type="Gene3D" id="3.40.1160.10">
    <property type="entry name" value="Acetylglutamate kinase-like"/>
    <property type="match status" value="1"/>
</dbReference>
<dbReference type="EMBL" id="MSFL01000012">
    <property type="protein sequence ID" value="PWY82005.1"/>
    <property type="molecule type" value="Genomic_DNA"/>
</dbReference>
<dbReference type="Proteomes" id="UP000247233">
    <property type="component" value="Unassembled WGS sequence"/>
</dbReference>
<evidence type="ECO:0000256" key="4">
    <source>
        <dbReference type="ARBA" id="ARBA00022605"/>
    </source>
</evidence>
<keyword evidence="5" id="KW-0808">Transferase</keyword>
<evidence type="ECO:0000256" key="7">
    <source>
        <dbReference type="ARBA" id="ARBA00022777"/>
    </source>
</evidence>
<feature type="domain" description="N-acetyltransferase" evidence="10">
    <location>
        <begin position="308"/>
        <end position="454"/>
    </location>
</feature>
<dbReference type="UniPathway" id="UPA00068">
    <property type="reaction ID" value="UER00107"/>
</dbReference>
<dbReference type="PANTHER" id="PTHR23342:SF0">
    <property type="entry name" value="N-ACETYLGLUTAMATE SYNTHASE, MITOCHONDRIAL"/>
    <property type="match status" value="1"/>
</dbReference>
<dbReference type="GeneID" id="37067593"/>
<comment type="catalytic activity">
    <reaction evidence="9">
        <text>N-acetyl-L-glutamate + ATP = N-acetyl-L-glutamyl 5-phosphate + ADP</text>
        <dbReference type="Rhea" id="RHEA:14629"/>
        <dbReference type="ChEBI" id="CHEBI:30616"/>
        <dbReference type="ChEBI" id="CHEBI:44337"/>
        <dbReference type="ChEBI" id="CHEBI:57936"/>
        <dbReference type="ChEBI" id="CHEBI:456216"/>
        <dbReference type="EC" id="2.7.2.8"/>
    </reaction>
</comment>